<organism evidence="1 2">
    <name type="scientific">Paenibacillus vini</name>
    <dbReference type="NCBI Taxonomy" id="1476024"/>
    <lineage>
        <taxon>Bacteria</taxon>
        <taxon>Bacillati</taxon>
        <taxon>Bacillota</taxon>
        <taxon>Bacilli</taxon>
        <taxon>Bacillales</taxon>
        <taxon>Paenibacillaceae</taxon>
        <taxon>Paenibacillus</taxon>
    </lineage>
</organism>
<dbReference type="InterPro" id="IPR021243">
    <property type="entry name" value="DUF2804"/>
</dbReference>
<dbReference type="Proteomes" id="UP000679992">
    <property type="component" value="Unassembled WGS sequence"/>
</dbReference>
<dbReference type="EMBL" id="BOSL01000005">
    <property type="protein sequence ID" value="GIP53078.1"/>
    <property type="molecule type" value="Genomic_DNA"/>
</dbReference>
<dbReference type="PANTHER" id="PTHR35868">
    <property type="entry name" value="DUF2804 DOMAIN-CONTAINING PROTEIN-RELATED"/>
    <property type="match status" value="1"/>
</dbReference>
<gene>
    <name evidence="1" type="ORF">J42TS3_21130</name>
</gene>
<comment type="caution">
    <text evidence="1">The sequence shown here is derived from an EMBL/GenBank/DDBJ whole genome shotgun (WGS) entry which is preliminary data.</text>
</comment>
<accession>A0ABQ4MAX5</accession>
<protein>
    <recommendedName>
        <fullName evidence="3">DUF2804 domain-containing protein</fullName>
    </recommendedName>
</protein>
<sequence>MQQNYQHQIVTPGDLLDGNGSLLQKGYSTQAVLNYNRSGIKVPPWKIKEWDFYQVSNDDYCLQLTIGHVSYAGSIAVKLFEFATGKHYEVSRMLALPFNRLRMPLSAEEGDLTYSRKDIFMQFQVYEGGRRLICRAGGGGNLPRMEVDVALSQPDKTSLVIATPFDEHRSCFYYNHKINCMPATGSVKVDGKEYRFEPDSSFGLLDWGRGVWPFRHEWFWGNGSCYVDGKRFGFNIGHGFGNTSAASENMLFYDGKAHKLGRVIYDLPAGGYMSKKRITSDDGRFEMEFTPIYDQQTATKLLFVDNKCHQLFGTFTGKAVLDDGRVLEIKEMVAFIEHAVNNW</sequence>
<name>A0ABQ4MAX5_9BACL</name>
<keyword evidence="2" id="KW-1185">Reference proteome</keyword>
<dbReference type="PANTHER" id="PTHR35868:SF3">
    <property type="entry name" value="DUF2804 DOMAIN-CONTAINING PROTEIN"/>
    <property type="match status" value="1"/>
</dbReference>
<evidence type="ECO:0008006" key="3">
    <source>
        <dbReference type="Google" id="ProtNLM"/>
    </source>
</evidence>
<dbReference type="RefSeq" id="WP_213654731.1">
    <property type="nucleotide sequence ID" value="NZ_BOSL01000005.1"/>
</dbReference>
<reference evidence="1 2" key="1">
    <citation type="submission" date="2021-03" db="EMBL/GenBank/DDBJ databases">
        <title>Antimicrobial resistance genes in bacteria isolated from Japanese honey, and their potential for conferring macrolide and lincosamide resistance in the American foulbrood pathogen Paenibacillus larvae.</title>
        <authorList>
            <person name="Okamoto M."/>
            <person name="Kumagai M."/>
            <person name="Kanamori H."/>
            <person name="Takamatsu D."/>
        </authorList>
    </citation>
    <scope>NUCLEOTIDE SEQUENCE [LARGE SCALE GENOMIC DNA]</scope>
    <source>
        <strain evidence="1 2">J42TS3</strain>
    </source>
</reference>
<dbReference type="Pfam" id="PF10974">
    <property type="entry name" value="DUF2804"/>
    <property type="match status" value="1"/>
</dbReference>
<evidence type="ECO:0000313" key="2">
    <source>
        <dbReference type="Proteomes" id="UP000679992"/>
    </source>
</evidence>
<evidence type="ECO:0000313" key="1">
    <source>
        <dbReference type="EMBL" id="GIP53078.1"/>
    </source>
</evidence>
<proteinExistence type="predicted"/>